<evidence type="ECO:0000256" key="1">
    <source>
        <dbReference type="SAM" id="MobiDB-lite"/>
    </source>
</evidence>
<feature type="region of interest" description="Disordered" evidence="1">
    <location>
        <begin position="18"/>
        <end position="175"/>
    </location>
</feature>
<gene>
    <name evidence="2" type="ORF">PVAP13_5NG443141</name>
</gene>
<feature type="compositionally biased region" description="Basic and acidic residues" evidence="1">
    <location>
        <begin position="164"/>
        <end position="175"/>
    </location>
</feature>
<name>A0A8T0S057_PANVG</name>
<sequence>MTPSPRVRAVLPRAVPSACLPRHHTPRAASARPCAVPRSRRAISPAAPPLRGPAPHQLGCRAALRHTSSAAARPCAAPEGRARRAPNPHARPISARSPVCSPDRRRAAAPSRLHRRGPPLRLSTPRRCVRQIRPDALAAGLRRSAEEGGEGWPAPGRRPGRAQRGREGTNKKRYY</sequence>
<keyword evidence="3" id="KW-1185">Reference proteome</keyword>
<dbReference type="AlphaFoldDB" id="A0A8T0S057"/>
<dbReference type="Proteomes" id="UP000823388">
    <property type="component" value="Chromosome 5N"/>
</dbReference>
<reference evidence="2" key="1">
    <citation type="submission" date="2020-05" db="EMBL/GenBank/DDBJ databases">
        <title>WGS assembly of Panicum virgatum.</title>
        <authorList>
            <person name="Lovell J.T."/>
            <person name="Jenkins J."/>
            <person name="Shu S."/>
            <person name="Juenger T.E."/>
            <person name="Schmutz J."/>
        </authorList>
    </citation>
    <scope>NUCLEOTIDE SEQUENCE</scope>
    <source>
        <strain evidence="2">AP13</strain>
    </source>
</reference>
<proteinExistence type="predicted"/>
<dbReference type="EMBL" id="CM029046">
    <property type="protein sequence ID" value="KAG2591250.1"/>
    <property type="molecule type" value="Genomic_DNA"/>
</dbReference>
<evidence type="ECO:0000313" key="3">
    <source>
        <dbReference type="Proteomes" id="UP000823388"/>
    </source>
</evidence>
<organism evidence="2 3">
    <name type="scientific">Panicum virgatum</name>
    <name type="common">Blackwell switchgrass</name>
    <dbReference type="NCBI Taxonomy" id="38727"/>
    <lineage>
        <taxon>Eukaryota</taxon>
        <taxon>Viridiplantae</taxon>
        <taxon>Streptophyta</taxon>
        <taxon>Embryophyta</taxon>
        <taxon>Tracheophyta</taxon>
        <taxon>Spermatophyta</taxon>
        <taxon>Magnoliopsida</taxon>
        <taxon>Liliopsida</taxon>
        <taxon>Poales</taxon>
        <taxon>Poaceae</taxon>
        <taxon>PACMAD clade</taxon>
        <taxon>Panicoideae</taxon>
        <taxon>Panicodae</taxon>
        <taxon>Paniceae</taxon>
        <taxon>Panicinae</taxon>
        <taxon>Panicum</taxon>
        <taxon>Panicum sect. Hiantes</taxon>
    </lineage>
</organism>
<accession>A0A8T0S057</accession>
<protein>
    <submittedName>
        <fullName evidence="2">Uncharacterized protein</fullName>
    </submittedName>
</protein>
<evidence type="ECO:0000313" key="2">
    <source>
        <dbReference type="EMBL" id="KAG2591250.1"/>
    </source>
</evidence>
<comment type="caution">
    <text evidence="2">The sequence shown here is derived from an EMBL/GenBank/DDBJ whole genome shotgun (WGS) entry which is preliminary data.</text>
</comment>